<accession>A0A2K8UEN7</accession>
<dbReference type="Proteomes" id="UP000232638">
    <property type="component" value="Chromosome"/>
</dbReference>
<protein>
    <submittedName>
        <fullName evidence="1">Uncharacterized protein</fullName>
    </submittedName>
</protein>
<sequence length="61" mass="7251">MWSDPIVEETRRLRDEYSAKLNYNVHAIAEDLKDWERNGFPLAVDPNREFRPRVCRAIPHG</sequence>
<proteinExistence type="predicted"/>
<dbReference type="EMBL" id="CP020370">
    <property type="protein sequence ID" value="AUB84044.1"/>
    <property type="molecule type" value="Genomic_DNA"/>
</dbReference>
<dbReference type="KEGG" id="tsy:THSYN_25985"/>
<evidence type="ECO:0000313" key="2">
    <source>
        <dbReference type="Proteomes" id="UP000232638"/>
    </source>
</evidence>
<evidence type="ECO:0000313" key="1">
    <source>
        <dbReference type="EMBL" id="AUB84044.1"/>
    </source>
</evidence>
<name>A0A2K8UEN7_9GAMM</name>
<organism evidence="1 2">
    <name type="scientific">Candidatus Thiodictyon syntrophicum</name>
    <dbReference type="NCBI Taxonomy" id="1166950"/>
    <lineage>
        <taxon>Bacteria</taxon>
        <taxon>Pseudomonadati</taxon>
        <taxon>Pseudomonadota</taxon>
        <taxon>Gammaproteobacteria</taxon>
        <taxon>Chromatiales</taxon>
        <taxon>Chromatiaceae</taxon>
        <taxon>Thiodictyon</taxon>
    </lineage>
</organism>
<keyword evidence="2" id="KW-1185">Reference proteome</keyword>
<gene>
    <name evidence="1" type="ORF">THSYN_25985</name>
</gene>
<reference evidence="1 2" key="1">
    <citation type="submission" date="2017-03" db="EMBL/GenBank/DDBJ databases">
        <title>Complete genome sequence of Candidatus 'Thiodictyon syntrophicum' sp. nov. strain Cad16T, a photolithoautotroph purple sulfur bacterium isolated from an alpine meromictic lake.</title>
        <authorList>
            <person name="Luedin S.M."/>
            <person name="Pothier J.F."/>
            <person name="Danza F."/>
            <person name="Storelli N."/>
            <person name="Wittwer M."/>
            <person name="Tonolla M."/>
        </authorList>
    </citation>
    <scope>NUCLEOTIDE SEQUENCE [LARGE SCALE GENOMIC DNA]</scope>
    <source>
        <strain evidence="1 2">Cad16T</strain>
    </source>
</reference>
<dbReference type="AlphaFoldDB" id="A0A2K8UEN7"/>